<protein>
    <submittedName>
        <fullName evidence="2">Uncharacterized protein</fullName>
    </submittedName>
</protein>
<keyword evidence="1" id="KW-1133">Transmembrane helix</keyword>
<evidence type="ECO:0000256" key="1">
    <source>
        <dbReference type="SAM" id="Phobius"/>
    </source>
</evidence>
<feature type="transmembrane region" description="Helical" evidence="1">
    <location>
        <begin position="29"/>
        <end position="49"/>
    </location>
</feature>
<organism evidence="2 3">
    <name type="scientific">Acetobacter oryzoeni</name>
    <dbReference type="NCBI Taxonomy" id="2500548"/>
    <lineage>
        <taxon>Bacteria</taxon>
        <taxon>Pseudomonadati</taxon>
        <taxon>Pseudomonadota</taxon>
        <taxon>Alphaproteobacteria</taxon>
        <taxon>Acetobacterales</taxon>
        <taxon>Acetobacteraceae</taxon>
        <taxon>Acetobacter</taxon>
    </lineage>
</organism>
<dbReference type="Proteomes" id="UP000287027">
    <property type="component" value="Chromosome"/>
</dbReference>
<keyword evidence="1" id="KW-0812">Transmembrane</keyword>
<reference evidence="2 3" key="1">
    <citation type="submission" date="2019-08" db="EMBL/GenBank/DDBJ databases">
        <title>Acetobacter oryzioeni sp. nov., isolated from Korean rice wine vinegar.</title>
        <authorList>
            <person name="Baek J.H."/>
            <person name="Kim K.H."/>
            <person name="Jeon C.O."/>
            <person name="Han D.M."/>
        </authorList>
    </citation>
    <scope>NUCLEOTIDE SEQUENCE [LARGE SCALE GENOMIC DNA]</scope>
    <source>
        <strain evidence="2 3">B6</strain>
    </source>
</reference>
<gene>
    <name evidence="2" type="ORF">EOV40_001030</name>
</gene>
<evidence type="ECO:0000313" key="3">
    <source>
        <dbReference type="Proteomes" id="UP000287027"/>
    </source>
</evidence>
<keyword evidence="3" id="KW-1185">Reference proteome</keyword>
<accession>A0A5B9GL09</accession>
<name>A0A5B9GL09_9PROT</name>
<dbReference type="EMBL" id="CP042808">
    <property type="protein sequence ID" value="QEE86507.1"/>
    <property type="molecule type" value="Genomic_DNA"/>
</dbReference>
<keyword evidence="1" id="KW-0472">Membrane</keyword>
<dbReference type="KEGG" id="aoy:EOV40_001030"/>
<evidence type="ECO:0000313" key="2">
    <source>
        <dbReference type="EMBL" id="QEE86507.1"/>
    </source>
</evidence>
<dbReference type="AlphaFoldDB" id="A0A5B9GL09"/>
<sequence>MGGGFTLMCVTGWLAVAYSHPQDSWAMLALRWVFPVSGAIMVAAGFVFLNRPVAQNVWESFEASSDDEDADEIVSDMNGR</sequence>
<proteinExistence type="predicted"/>